<organism evidence="8 9">
    <name type="scientific">Schistosoma rodhaini</name>
    <dbReference type="NCBI Taxonomy" id="6188"/>
    <lineage>
        <taxon>Eukaryota</taxon>
        <taxon>Metazoa</taxon>
        <taxon>Spiralia</taxon>
        <taxon>Lophotrochozoa</taxon>
        <taxon>Platyhelminthes</taxon>
        <taxon>Trematoda</taxon>
        <taxon>Digenea</taxon>
        <taxon>Strigeidida</taxon>
        <taxon>Schistosomatoidea</taxon>
        <taxon>Schistosomatidae</taxon>
        <taxon>Schistosoma</taxon>
    </lineage>
</organism>
<evidence type="ECO:0000256" key="7">
    <source>
        <dbReference type="SAM" id="MobiDB-lite"/>
    </source>
</evidence>
<dbReference type="GO" id="GO:0006325">
    <property type="term" value="P:chromatin organization"/>
    <property type="evidence" value="ECO:0007669"/>
    <property type="project" value="UniProtKB-KW"/>
</dbReference>
<keyword evidence="8" id="KW-1185">Reference proteome</keyword>
<dbReference type="AlphaFoldDB" id="A0AA85FRK4"/>
<evidence type="ECO:0000313" key="9">
    <source>
        <dbReference type="WBParaSite" id="SRDH1_620.1"/>
    </source>
</evidence>
<comment type="similarity">
    <text evidence="2">Belongs to the EAF7 family.</text>
</comment>
<reference evidence="8" key="1">
    <citation type="submission" date="2022-06" db="EMBL/GenBank/DDBJ databases">
        <authorList>
            <person name="Berger JAMES D."/>
            <person name="Berger JAMES D."/>
        </authorList>
    </citation>
    <scope>NUCLEOTIDE SEQUENCE [LARGE SCALE GENOMIC DNA]</scope>
</reference>
<dbReference type="Pfam" id="PF07904">
    <property type="entry name" value="Eaf7"/>
    <property type="match status" value="1"/>
</dbReference>
<dbReference type="PANTHER" id="PTHR13581">
    <property type="entry name" value="MRG-BINDING PROTEIN"/>
    <property type="match status" value="1"/>
</dbReference>
<reference evidence="9" key="2">
    <citation type="submission" date="2023-11" db="UniProtKB">
        <authorList>
            <consortium name="WormBaseParasite"/>
        </authorList>
    </citation>
    <scope>IDENTIFICATION</scope>
</reference>
<dbReference type="GO" id="GO:0035267">
    <property type="term" value="C:NuA4 histone acetyltransferase complex"/>
    <property type="evidence" value="ECO:0007669"/>
    <property type="project" value="TreeGrafter"/>
</dbReference>
<dbReference type="WBParaSite" id="SRDH1_620.1">
    <property type="protein sequence ID" value="SRDH1_620.1"/>
    <property type="gene ID" value="SRDH1_620"/>
</dbReference>
<dbReference type="PANTHER" id="PTHR13581:SF5">
    <property type="entry name" value="MRG_MORF4L-BINDING PROTEIN"/>
    <property type="match status" value="1"/>
</dbReference>
<dbReference type="GO" id="GO:0006357">
    <property type="term" value="P:regulation of transcription by RNA polymerase II"/>
    <property type="evidence" value="ECO:0007669"/>
    <property type="project" value="TreeGrafter"/>
</dbReference>
<sequence>MLATTPPKSIVGHSQGRLNISQRCFGIKQYSPMVDQAGLDVWNLESEIQLFHAILNHKPVGADRHFQMIYVCNLVNSFVSDPISTDDIWKKLGSLYNMEELHDSEVNPFQSKMKEFSLPEEYDSLKSLKYPRVTSNSGISVSRSPRTDSCSQKRTRKSLRSVDSNTALVSSTNSPVTTTVSSVTSREKRR</sequence>
<feature type="compositionally biased region" description="Polar residues" evidence="7">
    <location>
        <begin position="135"/>
        <end position="152"/>
    </location>
</feature>
<protein>
    <submittedName>
        <fullName evidence="9">MRG/MORF4L-binding protein</fullName>
    </submittedName>
</protein>
<feature type="compositionally biased region" description="Low complexity" evidence="7">
    <location>
        <begin position="169"/>
        <end position="184"/>
    </location>
</feature>
<dbReference type="GO" id="GO:0005634">
    <property type="term" value="C:nucleus"/>
    <property type="evidence" value="ECO:0007669"/>
    <property type="project" value="UniProtKB-SubCell"/>
</dbReference>
<keyword evidence="4" id="KW-0805">Transcription regulation</keyword>
<dbReference type="Proteomes" id="UP000050792">
    <property type="component" value="Unassembled WGS sequence"/>
</dbReference>
<evidence type="ECO:0000256" key="4">
    <source>
        <dbReference type="ARBA" id="ARBA00023015"/>
    </source>
</evidence>
<evidence type="ECO:0000256" key="2">
    <source>
        <dbReference type="ARBA" id="ARBA00007117"/>
    </source>
</evidence>
<accession>A0AA85FRK4</accession>
<evidence type="ECO:0000256" key="1">
    <source>
        <dbReference type="ARBA" id="ARBA00004123"/>
    </source>
</evidence>
<keyword evidence="6" id="KW-0539">Nucleus</keyword>
<evidence type="ECO:0000256" key="5">
    <source>
        <dbReference type="ARBA" id="ARBA00023163"/>
    </source>
</evidence>
<name>A0AA85FRK4_9TREM</name>
<keyword evidence="3" id="KW-0156">Chromatin regulator</keyword>
<evidence type="ECO:0000256" key="3">
    <source>
        <dbReference type="ARBA" id="ARBA00022853"/>
    </source>
</evidence>
<proteinExistence type="inferred from homology"/>
<dbReference type="InterPro" id="IPR012423">
    <property type="entry name" value="Eaf7/MRGBP"/>
</dbReference>
<keyword evidence="5" id="KW-0804">Transcription</keyword>
<evidence type="ECO:0000313" key="8">
    <source>
        <dbReference type="Proteomes" id="UP000050792"/>
    </source>
</evidence>
<evidence type="ECO:0000256" key="6">
    <source>
        <dbReference type="ARBA" id="ARBA00023242"/>
    </source>
</evidence>
<comment type="subcellular location">
    <subcellularLocation>
        <location evidence="1">Nucleus</location>
    </subcellularLocation>
</comment>
<feature type="region of interest" description="Disordered" evidence="7">
    <location>
        <begin position="135"/>
        <end position="190"/>
    </location>
</feature>